<dbReference type="EMBL" id="JAYJJU010000018">
    <property type="protein sequence ID" value="MEB3033311.1"/>
    <property type="molecule type" value="Genomic_DNA"/>
</dbReference>
<dbReference type="Proteomes" id="UP001298593">
    <property type="component" value="Unassembled WGS sequence"/>
</dbReference>
<dbReference type="RefSeq" id="WP_329780113.1">
    <property type="nucleotide sequence ID" value="NZ_JAYJJU010000018.1"/>
</dbReference>
<comment type="caution">
    <text evidence="1">The sequence shown here is derived from an EMBL/GenBank/DDBJ whole genome shotgun (WGS) entry which is preliminary data.</text>
</comment>
<sequence>MATPFATHEIGRRLREVGYDVPPTPHVAAPTTSTRGPSLGTKVLAADALTIGDTGVRCFVGHISLACTSSARPMRIGDARLWTATLSRVVPNSLEPGFEPGKPVGTAAVAVGDLGLVGGQLGVISQVAGNLMIRVDNREIAAADVADGRHDFGGWFHPDNGQRLARGQVLAIGDWTFALTGHTLTITSPNGPTEIGT</sequence>
<reference evidence="1 2" key="1">
    <citation type="submission" date="2023-12" db="EMBL/GenBank/DDBJ databases">
        <title>Description of new species of Mycobacterium terrae complex isolated from sewage at the Sao Paulo Zoological Park Foundation in Brazil.</title>
        <authorList>
            <person name="Romagnoli C.L."/>
            <person name="Conceicao E.C."/>
            <person name="Machado E."/>
            <person name="Barreto L.B.P.F."/>
            <person name="Sharma A."/>
            <person name="Silva N.M."/>
            <person name="Marques L.E."/>
            <person name="Juliana M.A."/>
            <person name="Lourenco M.C.S."/>
            <person name="Digiampietri L.A."/>
            <person name="Suffys P.N."/>
            <person name="Viana-Niero C."/>
        </authorList>
    </citation>
    <scope>NUCLEOTIDE SEQUENCE [LARGE SCALE GENOMIC DNA]</scope>
    <source>
        <strain evidence="1 2">MYC340</strain>
    </source>
</reference>
<proteinExistence type="predicted"/>
<evidence type="ECO:0000313" key="1">
    <source>
        <dbReference type="EMBL" id="MEB3033311.1"/>
    </source>
</evidence>
<keyword evidence="2" id="KW-1185">Reference proteome</keyword>
<protein>
    <submittedName>
        <fullName evidence="1">Uncharacterized protein</fullName>
    </submittedName>
</protein>
<name>A0ABU5Y275_9MYCO</name>
<organism evidence="1 2">
    <name type="scientific">[Mycobacterium] nativiensis</name>
    <dbReference type="NCBI Taxonomy" id="2855503"/>
    <lineage>
        <taxon>Bacteria</taxon>
        <taxon>Bacillati</taxon>
        <taxon>Actinomycetota</taxon>
        <taxon>Actinomycetes</taxon>
        <taxon>Mycobacteriales</taxon>
        <taxon>Mycobacteriaceae</taxon>
        <taxon>Mycolicibacter</taxon>
    </lineage>
</organism>
<gene>
    <name evidence="1" type="ORF">KV113_17305</name>
</gene>
<evidence type="ECO:0000313" key="2">
    <source>
        <dbReference type="Proteomes" id="UP001298593"/>
    </source>
</evidence>
<accession>A0ABU5Y275</accession>